<dbReference type="EMBL" id="KV448778">
    <property type="protein sequence ID" value="OAX33387.1"/>
    <property type="molecule type" value="Genomic_DNA"/>
</dbReference>
<organism evidence="4 5">
    <name type="scientific">Rhizopogon vinicolor AM-OR11-026</name>
    <dbReference type="NCBI Taxonomy" id="1314800"/>
    <lineage>
        <taxon>Eukaryota</taxon>
        <taxon>Fungi</taxon>
        <taxon>Dikarya</taxon>
        <taxon>Basidiomycota</taxon>
        <taxon>Agaricomycotina</taxon>
        <taxon>Agaricomycetes</taxon>
        <taxon>Agaricomycetidae</taxon>
        <taxon>Boletales</taxon>
        <taxon>Suillineae</taxon>
        <taxon>Rhizopogonaceae</taxon>
        <taxon>Rhizopogon</taxon>
    </lineage>
</organism>
<dbReference type="InterPro" id="IPR038718">
    <property type="entry name" value="SNF2-like_sf"/>
</dbReference>
<dbReference type="GO" id="GO:0000209">
    <property type="term" value="P:protein polyubiquitination"/>
    <property type="evidence" value="ECO:0007669"/>
    <property type="project" value="TreeGrafter"/>
</dbReference>
<evidence type="ECO:0000313" key="4">
    <source>
        <dbReference type="EMBL" id="OAX33387.1"/>
    </source>
</evidence>
<dbReference type="InterPro" id="IPR000330">
    <property type="entry name" value="SNF2_N"/>
</dbReference>
<protein>
    <recommendedName>
        <fullName evidence="3">SNF2 N-terminal domain-containing protein</fullName>
    </recommendedName>
</protein>
<evidence type="ECO:0000259" key="3">
    <source>
        <dbReference type="Pfam" id="PF00176"/>
    </source>
</evidence>
<gene>
    <name evidence="4" type="ORF">K503DRAFT_786536</name>
</gene>
<dbReference type="GO" id="GO:0061630">
    <property type="term" value="F:ubiquitin protein ligase activity"/>
    <property type="evidence" value="ECO:0007669"/>
    <property type="project" value="TreeGrafter"/>
</dbReference>
<reference evidence="4 5" key="1">
    <citation type="submission" date="2016-06" db="EMBL/GenBank/DDBJ databases">
        <title>Comparative genomics of the ectomycorrhizal sister species Rhizopogon vinicolor and Rhizopogon vesiculosus (Basidiomycota: Boletales) reveals a divergence of the mating type B locus.</title>
        <authorList>
            <consortium name="DOE Joint Genome Institute"/>
            <person name="Mujic A.B."/>
            <person name="Kuo A."/>
            <person name="Tritt A."/>
            <person name="Lipzen A."/>
            <person name="Chen C."/>
            <person name="Johnson J."/>
            <person name="Sharma A."/>
            <person name="Barry K."/>
            <person name="Grigoriev I.V."/>
            <person name="Spatafora J.W."/>
        </authorList>
    </citation>
    <scope>NUCLEOTIDE SEQUENCE [LARGE SCALE GENOMIC DNA]</scope>
    <source>
        <strain evidence="4 5">AM-OR11-026</strain>
    </source>
</reference>
<keyword evidence="1" id="KW-0547">Nucleotide-binding</keyword>
<dbReference type="GO" id="GO:0005524">
    <property type="term" value="F:ATP binding"/>
    <property type="evidence" value="ECO:0007669"/>
    <property type="project" value="InterPro"/>
</dbReference>
<dbReference type="InterPro" id="IPR027417">
    <property type="entry name" value="P-loop_NTPase"/>
</dbReference>
<name>A0A1B7MLC5_9AGAM</name>
<dbReference type="AlphaFoldDB" id="A0A1B7MLC5"/>
<dbReference type="InParanoid" id="A0A1B7MLC5"/>
<dbReference type="Gene3D" id="3.40.50.10810">
    <property type="entry name" value="Tandem AAA-ATPase domain"/>
    <property type="match status" value="1"/>
</dbReference>
<evidence type="ECO:0000256" key="1">
    <source>
        <dbReference type="ARBA" id="ARBA00022741"/>
    </source>
</evidence>
<proteinExistence type="predicted"/>
<sequence length="612" mass="69684">MEDIRTINLSLSFDNFRPAINLNTLIALLKPPEERGDDEGVHKHTQEDYDVDDEAEYHAGNKRRHSEYTSTFPMRSKSRRVQVVGGDSELDAENRSSSLENLYEDPAHKQIYPCTWEKGSHNEPNLDPASQSLPVFKSFLEMCYTKSARHDDDNSFVADRAAKKLGWLKKEEDLLSLLSALCPDWSQPKTFDLGWFRVQDYNSRLLALSDESECPRNPHPEEIKEKSERWFFLLPQVAWPDGLSKEEIEDNCLQYPSVHEDLLEALFTFQSLGRAKVETTVQVIALPEGGYDPAEELPFRLHAQFNVSIVVPGLYQPFDARNISQKQVSELEGLPMRLITFFTPTSINQPLSAVEHDERGEAGIPFFYDALRPAPPLPQGVTCDVGWMLQREKKTMSQEVSVVPYDLSQSHLVMLPFWELEVKEIKTTLIITPPALAPQWADEFAAHAPGLKVLVHEGWSKVDMNENDGAMSISLRKDEKGKSKVIDEEDATVIDEEWTSTAKDDGILDWYSYVNTFDVFVVTYNVLRQDLTVARAPSKRPRRADVEYSNLDRPRMMGTSKSEKMVSLIPRLSSFAVSGTPARTQVSDLIRVLRFLRVDDVVDRLSFTLPTR</sequence>
<dbReference type="Pfam" id="PF00176">
    <property type="entry name" value="SNF2-rel_dom"/>
    <property type="match status" value="1"/>
</dbReference>
<dbReference type="GO" id="GO:0006974">
    <property type="term" value="P:DNA damage response"/>
    <property type="evidence" value="ECO:0007669"/>
    <property type="project" value="TreeGrafter"/>
</dbReference>
<dbReference type="PANTHER" id="PTHR45865">
    <property type="entry name" value="E3 UBIQUITIN-PROTEIN LIGASE SHPRH FAMILY MEMBER"/>
    <property type="match status" value="1"/>
</dbReference>
<accession>A0A1B7MLC5</accession>
<dbReference type="Proteomes" id="UP000092154">
    <property type="component" value="Unassembled WGS sequence"/>
</dbReference>
<dbReference type="PANTHER" id="PTHR45865:SF1">
    <property type="entry name" value="E3 UBIQUITIN-PROTEIN LIGASE SHPRH"/>
    <property type="match status" value="1"/>
</dbReference>
<dbReference type="InterPro" id="IPR052583">
    <property type="entry name" value="ATP-helicase/E3_Ub-Ligase"/>
</dbReference>
<evidence type="ECO:0000256" key="2">
    <source>
        <dbReference type="ARBA" id="ARBA00022840"/>
    </source>
</evidence>
<feature type="domain" description="SNF2 N-terminal" evidence="3">
    <location>
        <begin position="399"/>
        <end position="607"/>
    </location>
</feature>
<dbReference type="GO" id="GO:0005634">
    <property type="term" value="C:nucleus"/>
    <property type="evidence" value="ECO:0007669"/>
    <property type="project" value="TreeGrafter"/>
</dbReference>
<dbReference type="STRING" id="1314800.A0A1B7MLC5"/>
<dbReference type="SUPFAM" id="SSF52540">
    <property type="entry name" value="P-loop containing nucleoside triphosphate hydrolases"/>
    <property type="match status" value="1"/>
</dbReference>
<dbReference type="OrthoDB" id="2687026at2759"/>
<evidence type="ECO:0000313" key="5">
    <source>
        <dbReference type="Proteomes" id="UP000092154"/>
    </source>
</evidence>
<keyword evidence="2" id="KW-0067">ATP-binding</keyword>
<keyword evidence="5" id="KW-1185">Reference proteome</keyword>